<keyword evidence="15" id="KW-0175">Coiled coil</keyword>
<dbReference type="PROSITE" id="PS51195">
    <property type="entry name" value="Q_MOTIF"/>
    <property type="match status" value="1"/>
</dbReference>
<evidence type="ECO:0000256" key="10">
    <source>
        <dbReference type="ARBA" id="ARBA00022884"/>
    </source>
</evidence>
<dbReference type="PROSITE" id="PS00039">
    <property type="entry name" value="DEAD_ATP_HELICASE"/>
    <property type="match status" value="1"/>
</dbReference>
<dbReference type="EMBL" id="FN653018">
    <property type="protein sequence ID" value="CBY22101.1"/>
    <property type="molecule type" value="Genomic_DNA"/>
</dbReference>
<dbReference type="GO" id="GO:0016787">
    <property type="term" value="F:hydrolase activity"/>
    <property type="evidence" value="ECO:0007669"/>
    <property type="project" value="UniProtKB-KW"/>
</dbReference>
<evidence type="ECO:0000256" key="1">
    <source>
        <dbReference type="ARBA" id="ARBA00010132"/>
    </source>
</evidence>
<dbReference type="GO" id="GO:0005524">
    <property type="term" value="F:ATP binding"/>
    <property type="evidence" value="ECO:0007669"/>
    <property type="project" value="UniProtKB-KW"/>
</dbReference>
<dbReference type="Pfam" id="PF00271">
    <property type="entry name" value="Helicase_C"/>
    <property type="match status" value="1"/>
</dbReference>
<evidence type="ECO:0000256" key="7">
    <source>
        <dbReference type="ARBA" id="ARBA00022806"/>
    </source>
</evidence>
<dbReference type="Gene3D" id="3.40.50.300">
    <property type="entry name" value="P-loop containing nucleotide triphosphate hydrolases"/>
    <property type="match status" value="2"/>
</dbReference>
<sequence length="664" mass="74449">MTLKRYRREELEKSSSSSEDDEPLYVPLKERRREMYQKLHAGSGAHSGQKRKTSKDEPKKPEPLQKVPEPKKEEKKPVESRVPDWNTPPRAEPKPATPPREARPIKTPISQRSLFDEHTAARLEDSKNEMLNNSAKKQMAEEKKILDGVRQERALVSDQQLAAGTIYDKPLQKNWQPPSWITDLGDKYARDVRKRLGILVDGKGCPAPCKRFRDMKIPACLISALKRKGINIPTPIQMQGIPAAFTGRDMIGISFTGSGKTLSFSIPLIMAALEQEIEMPFVRDEGPFSLVICPSRELAKQTGHELEYLADHLDAGGFSKLRVAVAIGGTAVKETMDVVKKGVHVLVGTPGRLMDMLQKGMIHLETCKQLVLDEADRMVDMGFEEDVRFILSYFKSQRQTLLYSATMPMKIKDFAKSALVDPLTVNVGRAGAASLNIRQDIEYVLDEAKVVTVLQMLQKTSPPVLIFAERKRAVDKVHEYLLLKGVECAAIHGGKDQEDRMEACRQFRGGEKDVLVATDIASKGLDFPEIEHVINYDMPEDIENYIHRIGRTGRGNHQGVATTFVNSKSCENSILLDLRGLILEANQTVPVFLQDIVPDAPEHQEGDTVDHFISRPIKRVFHIQGCTYCGGLGHRITECPKIESVQRLKTNAKKDYIAQGAQDY</sequence>
<evidence type="ECO:0000259" key="19">
    <source>
        <dbReference type="PROSITE" id="PS51194"/>
    </source>
</evidence>
<evidence type="ECO:0000256" key="2">
    <source>
        <dbReference type="ARBA" id="ARBA00012552"/>
    </source>
</evidence>
<keyword evidence="8" id="KW-0862">Zinc</keyword>
<dbReference type="FunCoup" id="E4WXK9">
    <property type="interactions" value="698"/>
</dbReference>
<evidence type="ECO:0000259" key="20">
    <source>
        <dbReference type="PROSITE" id="PS51195"/>
    </source>
</evidence>
<keyword evidence="5 12" id="KW-0863">Zinc-finger</keyword>
<feature type="region of interest" description="Disordered" evidence="16">
    <location>
        <begin position="1"/>
        <end position="113"/>
    </location>
</feature>
<evidence type="ECO:0000313" key="21">
    <source>
        <dbReference type="EMBL" id="CBY22101.1"/>
    </source>
</evidence>
<feature type="coiled-coil region" evidence="15">
    <location>
        <begin position="123"/>
        <end position="152"/>
    </location>
</feature>
<dbReference type="EC" id="3.6.4.13" evidence="2"/>
<dbReference type="PROSITE" id="PS51192">
    <property type="entry name" value="HELICASE_ATP_BIND_1"/>
    <property type="match status" value="1"/>
</dbReference>
<dbReference type="Pfam" id="PF00270">
    <property type="entry name" value="DEAD"/>
    <property type="match status" value="1"/>
</dbReference>
<keyword evidence="3" id="KW-0479">Metal-binding</keyword>
<dbReference type="InterPro" id="IPR014001">
    <property type="entry name" value="Helicase_ATP-bd"/>
</dbReference>
<organism evidence="21">
    <name type="scientific">Oikopleura dioica</name>
    <name type="common">Tunicate</name>
    <dbReference type="NCBI Taxonomy" id="34765"/>
    <lineage>
        <taxon>Eukaryota</taxon>
        <taxon>Metazoa</taxon>
        <taxon>Chordata</taxon>
        <taxon>Tunicata</taxon>
        <taxon>Appendicularia</taxon>
        <taxon>Copelata</taxon>
        <taxon>Oikopleuridae</taxon>
        <taxon>Oikopleura</taxon>
    </lineage>
</organism>
<dbReference type="SUPFAM" id="SSF52540">
    <property type="entry name" value="P-loop containing nucleoside triphosphate hydrolases"/>
    <property type="match status" value="1"/>
</dbReference>
<dbReference type="InParanoid" id="E4WXK9"/>
<dbReference type="CDD" id="cd18787">
    <property type="entry name" value="SF2_C_DEAD"/>
    <property type="match status" value="1"/>
</dbReference>
<evidence type="ECO:0000256" key="4">
    <source>
        <dbReference type="ARBA" id="ARBA00022741"/>
    </source>
</evidence>
<protein>
    <recommendedName>
        <fullName evidence="2">RNA helicase</fullName>
        <ecNumber evidence="2">3.6.4.13</ecNumber>
    </recommendedName>
</protein>
<keyword evidence="7 14" id="KW-0347">Helicase</keyword>
<evidence type="ECO:0000256" key="9">
    <source>
        <dbReference type="ARBA" id="ARBA00022840"/>
    </source>
</evidence>
<keyword evidence="4 14" id="KW-0547">Nucleotide-binding</keyword>
<evidence type="ECO:0000256" key="8">
    <source>
        <dbReference type="ARBA" id="ARBA00022833"/>
    </source>
</evidence>
<feature type="short sequence motif" description="Q motif" evidence="13">
    <location>
        <begin position="210"/>
        <end position="238"/>
    </location>
</feature>
<dbReference type="AlphaFoldDB" id="E4WXK9"/>
<reference evidence="21" key="1">
    <citation type="journal article" date="2010" name="Science">
        <title>Plasticity of animal genome architecture unmasked by rapid evolution of a pelagic tunicate.</title>
        <authorList>
            <person name="Denoeud F."/>
            <person name="Henriet S."/>
            <person name="Mungpakdee S."/>
            <person name="Aury J.M."/>
            <person name="Da Silva C."/>
            <person name="Brinkmann H."/>
            <person name="Mikhaleva J."/>
            <person name="Olsen L.C."/>
            <person name="Jubin C."/>
            <person name="Canestro C."/>
            <person name="Bouquet J.M."/>
            <person name="Danks G."/>
            <person name="Poulain J."/>
            <person name="Campsteijn C."/>
            <person name="Adamski M."/>
            <person name="Cross I."/>
            <person name="Yadetie F."/>
            <person name="Muffato M."/>
            <person name="Louis A."/>
            <person name="Butcher S."/>
            <person name="Tsagkogeorga G."/>
            <person name="Konrad A."/>
            <person name="Singh S."/>
            <person name="Jensen M.F."/>
            <person name="Cong E.H."/>
            <person name="Eikeseth-Otteraa H."/>
            <person name="Noel B."/>
            <person name="Anthouard V."/>
            <person name="Porcel B.M."/>
            <person name="Kachouri-Lafond R."/>
            <person name="Nishino A."/>
            <person name="Ugolini M."/>
            <person name="Chourrout P."/>
            <person name="Nishida H."/>
            <person name="Aasland R."/>
            <person name="Huzurbazar S."/>
            <person name="Westhof E."/>
            <person name="Delsuc F."/>
            <person name="Lehrach H."/>
            <person name="Reinhardt R."/>
            <person name="Weissenbach J."/>
            <person name="Roy S.W."/>
            <person name="Artiguenave F."/>
            <person name="Postlethwait J.H."/>
            <person name="Manak J.R."/>
            <person name="Thompson E.M."/>
            <person name="Jaillon O."/>
            <person name="Du Pasquier L."/>
            <person name="Boudinot P."/>
            <person name="Liberles D.A."/>
            <person name="Volff J.N."/>
            <person name="Philippe H."/>
            <person name="Lenhard B."/>
            <person name="Roest Crollius H."/>
            <person name="Wincker P."/>
            <person name="Chourrout D."/>
        </authorList>
    </citation>
    <scope>NUCLEOTIDE SEQUENCE [LARGE SCALE GENOMIC DNA]</scope>
</reference>
<dbReference type="SMART" id="SM00490">
    <property type="entry name" value="HELICc"/>
    <property type="match status" value="1"/>
</dbReference>
<evidence type="ECO:0000256" key="11">
    <source>
        <dbReference type="ARBA" id="ARBA00047984"/>
    </source>
</evidence>
<evidence type="ECO:0000256" key="3">
    <source>
        <dbReference type="ARBA" id="ARBA00022723"/>
    </source>
</evidence>
<comment type="catalytic activity">
    <reaction evidence="11">
        <text>ATP + H2O = ADP + phosphate + H(+)</text>
        <dbReference type="Rhea" id="RHEA:13065"/>
        <dbReference type="ChEBI" id="CHEBI:15377"/>
        <dbReference type="ChEBI" id="CHEBI:15378"/>
        <dbReference type="ChEBI" id="CHEBI:30616"/>
        <dbReference type="ChEBI" id="CHEBI:43474"/>
        <dbReference type="ChEBI" id="CHEBI:456216"/>
        <dbReference type="EC" id="3.6.4.13"/>
    </reaction>
</comment>
<evidence type="ECO:0000313" key="22">
    <source>
        <dbReference type="Proteomes" id="UP000001307"/>
    </source>
</evidence>
<dbReference type="PROSITE" id="PS50158">
    <property type="entry name" value="ZF_CCHC"/>
    <property type="match status" value="1"/>
</dbReference>
<dbReference type="GO" id="GO:0008270">
    <property type="term" value="F:zinc ion binding"/>
    <property type="evidence" value="ECO:0007669"/>
    <property type="project" value="UniProtKB-KW"/>
</dbReference>
<evidence type="ECO:0000256" key="6">
    <source>
        <dbReference type="ARBA" id="ARBA00022801"/>
    </source>
</evidence>
<evidence type="ECO:0000256" key="16">
    <source>
        <dbReference type="SAM" id="MobiDB-lite"/>
    </source>
</evidence>
<keyword evidence="10" id="KW-0694">RNA-binding</keyword>
<proteinExistence type="inferred from homology"/>
<feature type="domain" description="DEAD-box RNA helicase Q" evidence="20">
    <location>
        <begin position="210"/>
        <end position="238"/>
    </location>
</feature>
<dbReference type="InterPro" id="IPR001650">
    <property type="entry name" value="Helicase_C-like"/>
</dbReference>
<dbReference type="InterPro" id="IPR000629">
    <property type="entry name" value="RNA-helicase_DEAD-box_CS"/>
</dbReference>
<dbReference type="InterPro" id="IPR027417">
    <property type="entry name" value="P-loop_NTPase"/>
</dbReference>
<dbReference type="InterPro" id="IPR011545">
    <property type="entry name" value="DEAD/DEAH_box_helicase_dom"/>
</dbReference>
<dbReference type="GO" id="GO:0003724">
    <property type="term" value="F:RNA helicase activity"/>
    <property type="evidence" value="ECO:0007669"/>
    <property type="project" value="UniProtKB-EC"/>
</dbReference>
<evidence type="ECO:0000256" key="12">
    <source>
        <dbReference type="PROSITE-ProRule" id="PRU00047"/>
    </source>
</evidence>
<dbReference type="SMART" id="SM00487">
    <property type="entry name" value="DEXDc"/>
    <property type="match status" value="1"/>
</dbReference>
<evidence type="ECO:0000256" key="15">
    <source>
        <dbReference type="SAM" id="Coils"/>
    </source>
</evidence>
<feature type="domain" description="Helicase ATP-binding" evidence="18">
    <location>
        <begin position="241"/>
        <end position="425"/>
    </location>
</feature>
<comment type="similarity">
    <text evidence="1">Belongs to the DEAD box helicase family. DDX4/VASA subfamily.</text>
</comment>
<feature type="compositionally biased region" description="Basic and acidic residues" evidence="16">
    <location>
        <begin position="54"/>
        <end position="82"/>
    </location>
</feature>
<name>E4WXK9_OIKDI</name>
<dbReference type="Proteomes" id="UP000001307">
    <property type="component" value="Unassembled WGS sequence"/>
</dbReference>
<evidence type="ECO:0000256" key="5">
    <source>
        <dbReference type="ARBA" id="ARBA00022771"/>
    </source>
</evidence>
<feature type="domain" description="CCHC-type" evidence="17">
    <location>
        <begin position="626"/>
        <end position="641"/>
    </location>
</feature>
<feature type="domain" description="Helicase C-terminal" evidence="19">
    <location>
        <begin position="436"/>
        <end position="597"/>
    </location>
</feature>
<dbReference type="GO" id="GO:0003723">
    <property type="term" value="F:RNA binding"/>
    <property type="evidence" value="ECO:0007669"/>
    <property type="project" value="UniProtKB-KW"/>
</dbReference>
<keyword evidence="9 14" id="KW-0067">ATP-binding</keyword>
<dbReference type="GO" id="GO:0005737">
    <property type="term" value="C:cytoplasm"/>
    <property type="evidence" value="ECO:0007669"/>
    <property type="project" value="UniProtKB-ARBA"/>
</dbReference>
<dbReference type="OrthoDB" id="196131at2759"/>
<accession>E4WXK9</accession>
<dbReference type="PROSITE" id="PS51194">
    <property type="entry name" value="HELICASE_CTER"/>
    <property type="match status" value="1"/>
</dbReference>
<feature type="compositionally biased region" description="Basic and acidic residues" evidence="16">
    <location>
        <begin position="28"/>
        <end position="37"/>
    </location>
</feature>
<evidence type="ECO:0000256" key="13">
    <source>
        <dbReference type="PROSITE-ProRule" id="PRU00552"/>
    </source>
</evidence>
<evidence type="ECO:0000259" key="18">
    <source>
        <dbReference type="PROSITE" id="PS51192"/>
    </source>
</evidence>
<keyword evidence="6 14" id="KW-0378">Hydrolase</keyword>
<dbReference type="PANTHER" id="PTHR47958">
    <property type="entry name" value="ATP-DEPENDENT RNA HELICASE DBP3"/>
    <property type="match status" value="1"/>
</dbReference>
<dbReference type="FunFam" id="3.40.50.300:FF:000657">
    <property type="entry name" value="Probable ATP-dependent RNA helicase DDX41"/>
    <property type="match status" value="1"/>
</dbReference>
<evidence type="ECO:0000256" key="14">
    <source>
        <dbReference type="RuleBase" id="RU000492"/>
    </source>
</evidence>
<dbReference type="InterPro" id="IPR001878">
    <property type="entry name" value="Znf_CCHC"/>
</dbReference>
<gene>
    <name evidence="21" type="ORF">GSOID_T00011645001</name>
</gene>
<keyword evidence="22" id="KW-1185">Reference proteome</keyword>
<evidence type="ECO:0000259" key="17">
    <source>
        <dbReference type="PROSITE" id="PS50158"/>
    </source>
</evidence>
<dbReference type="InterPro" id="IPR014014">
    <property type="entry name" value="RNA_helicase_DEAD_Q_motif"/>
</dbReference>